<accession>A0ABU8FFY3</accession>
<dbReference type="SUPFAM" id="SSF103481">
    <property type="entry name" value="Multidrug resistance efflux transporter EmrE"/>
    <property type="match status" value="1"/>
</dbReference>
<evidence type="ECO:0000256" key="4">
    <source>
        <dbReference type="ARBA" id="ARBA00022989"/>
    </source>
</evidence>
<comment type="similarity">
    <text evidence="2">Belongs to the EamA transporter family.</text>
</comment>
<comment type="subcellular location">
    <subcellularLocation>
        <location evidence="1">Endomembrane system</location>
        <topology evidence="1">Multi-pass membrane protein</topology>
    </subcellularLocation>
</comment>
<dbReference type="InterPro" id="IPR037185">
    <property type="entry name" value="EmrE-like"/>
</dbReference>
<feature type="transmembrane region" description="Helical" evidence="6">
    <location>
        <begin position="34"/>
        <end position="50"/>
    </location>
</feature>
<evidence type="ECO:0000256" key="5">
    <source>
        <dbReference type="ARBA" id="ARBA00023136"/>
    </source>
</evidence>
<keyword evidence="3 6" id="KW-0812">Transmembrane</keyword>
<keyword evidence="4 6" id="KW-1133">Transmembrane helix</keyword>
<feature type="transmembrane region" description="Helical" evidence="6">
    <location>
        <begin position="119"/>
        <end position="138"/>
    </location>
</feature>
<proteinExistence type="inferred from homology"/>
<keyword evidence="5 6" id="KW-0472">Membrane</keyword>
<feature type="transmembrane region" description="Helical" evidence="6">
    <location>
        <begin position="144"/>
        <end position="166"/>
    </location>
</feature>
<dbReference type="Pfam" id="PF00892">
    <property type="entry name" value="EamA"/>
    <property type="match status" value="2"/>
</dbReference>
<protein>
    <submittedName>
        <fullName evidence="8">DMT family transporter</fullName>
    </submittedName>
</protein>
<dbReference type="PANTHER" id="PTHR32322">
    <property type="entry name" value="INNER MEMBRANE TRANSPORTER"/>
    <property type="match status" value="1"/>
</dbReference>
<dbReference type="Proteomes" id="UP001372526">
    <property type="component" value="Unassembled WGS sequence"/>
</dbReference>
<feature type="transmembrane region" description="Helical" evidence="6">
    <location>
        <begin position="243"/>
        <end position="261"/>
    </location>
</feature>
<feature type="transmembrane region" description="Helical" evidence="6">
    <location>
        <begin position="89"/>
        <end position="107"/>
    </location>
</feature>
<keyword evidence="9" id="KW-1185">Reference proteome</keyword>
<dbReference type="EMBL" id="JBAWSX010000004">
    <property type="protein sequence ID" value="MEI4801579.1"/>
    <property type="molecule type" value="Genomic_DNA"/>
</dbReference>
<sequence>MIKIMYLFCLIVWGLNFIAVKIQGTPVSLELSLLYRLALTAILFLVLIWFMKPNGKPNKKDIPFIVLFGVCNFALSYLCLYHATIMCSAAIVTLIFSLKVILTPIALRIFLKEKLHARVFLGGVFGILGVCILIYPTLSDFKGITTMKGILIALLGTVLTAVGDACSVRNASKKIDPIYANAIGFTIGSLLIGSIVYAQGQTIVFPTTVTYLSALMYLTFIASFLAWLFYLKLVEKIGGTKSGYMVALFPAIGGIASVIIGETDLSMYLVFGCLSSCIGALIALGFRVNFKKSTSYSSVKVKK</sequence>
<evidence type="ECO:0000313" key="9">
    <source>
        <dbReference type="Proteomes" id="UP001372526"/>
    </source>
</evidence>
<feature type="transmembrane region" description="Helical" evidence="6">
    <location>
        <begin position="62"/>
        <end position="83"/>
    </location>
</feature>
<name>A0ABU8FFY3_9BACI</name>
<feature type="transmembrane region" description="Helical" evidence="6">
    <location>
        <begin position="267"/>
        <end position="286"/>
    </location>
</feature>
<feature type="domain" description="EamA" evidence="7">
    <location>
        <begin position="5"/>
        <end position="134"/>
    </location>
</feature>
<feature type="transmembrane region" description="Helical" evidence="6">
    <location>
        <begin position="210"/>
        <end position="231"/>
    </location>
</feature>
<dbReference type="InterPro" id="IPR050638">
    <property type="entry name" value="AA-Vitamin_Transporters"/>
</dbReference>
<evidence type="ECO:0000256" key="2">
    <source>
        <dbReference type="ARBA" id="ARBA00007362"/>
    </source>
</evidence>
<evidence type="ECO:0000256" key="1">
    <source>
        <dbReference type="ARBA" id="ARBA00004127"/>
    </source>
</evidence>
<dbReference type="InterPro" id="IPR000620">
    <property type="entry name" value="EamA_dom"/>
</dbReference>
<feature type="domain" description="EamA" evidence="7">
    <location>
        <begin position="147"/>
        <end position="283"/>
    </location>
</feature>
<feature type="transmembrane region" description="Helical" evidence="6">
    <location>
        <begin position="178"/>
        <end position="198"/>
    </location>
</feature>
<evidence type="ECO:0000256" key="6">
    <source>
        <dbReference type="SAM" id="Phobius"/>
    </source>
</evidence>
<evidence type="ECO:0000313" key="8">
    <source>
        <dbReference type="EMBL" id="MEI4801579.1"/>
    </source>
</evidence>
<organism evidence="8 9">
    <name type="scientific">Bacillus bruguierae</name>
    <dbReference type="NCBI Taxonomy" id="3127667"/>
    <lineage>
        <taxon>Bacteria</taxon>
        <taxon>Bacillati</taxon>
        <taxon>Bacillota</taxon>
        <taxon>Bacilli</taxon>
        <taxon>Bacillales</taxon>
        <taxon>Bacillaceae</taxon>
        <taxon>Bacillus</taxon>
    </lineage>
</organism>
<evidence type="ECO:0000259" key="7">
    <source>
        <dbReference type="Pfam" id="PF00892"/>
    </source>
</evidence>
<comment type="caution">
    <text evidence="8">The sequence shown here is derived from an EMBL/GenBank/DDBJ whole genome shotgun (WGS) entry which is preliminary data.</text>
</comment>
<gene>
    <name evidence="8" type="ORF">WAZ07_09600</name>
</gene>
<dbReference type="PANTHER" id="PTHR32322:SF2">
    <property type="entry name" value="EAMA DOMAIN-CONTAINING PROTEIN"/>
    <property type="match status" value="1"/>
</dbReference>
<reference evidence="8 9" key="1">
    <citation type="submission" date="2024-01" db="EMBL/GenBank/DDBJ databases">
        <title>Seven novel Bacillus-like species.</title>
        <authorList>
            <person name="Liu G."/>
        </authorList>
    </citation>
    <scope>NUCLEOTIDE SEQUENCE [LARGE SCALE GENOMIC DNA]</scope>
    <source>
        <strain evidence="8 9">FJAT-51639</strain>
    </source>
</reference>
<evidence type="ECO:0000256" key="3">
    <source>
        <dbReference type="ARBA" id="ARBA00022692"/>
    </source>
</evidence>